<dbReference type="EMBL" id="CP158374">
    <property type="protein sequence ID" value="XBX81040.1"/>
    <property type="molecule type" value="Genomic_DNA"/>
</dbReference>
<name>A0AAU7W5J8_9MICO</name>
<protein>
    <submittedName>
        <fullName evidence="3">DUF4190 domain-containing protein</fullName>
    </submittedName>
</protein>
<evidence type="ECO:0000313" key="3">
    <source>
        <dbReference type="EMBL" id="XBX81040.1"/>
    </source>
</evidence>
<feature type="transmembrane region" description="Helical" evidence="2">
    <location>
        <begin position="42"/>
        <end position="70"/>
    </location>
</feature>
<sequence>MTTATDTSTQAPFTQPGTAHPAYGSGTPVGAVVPEETKGFSIASLVLGIVSIVAGFTFFVPIAGLVLGILALKREPASRTMAIWGVVLNGVLLAGAALFTIGALVFGLALLPFAFI</sequence>
<evidence type="ECO:0000256" key="2">
    <source>
        <dbReference type="SAM" id="Phobius"/>
    </source>
</evidence>
<organism evidence="3">
    <name type="scientific">Agromyces sp. G08B096</name>
    <dbReference type="NCBI Taxonomy" id="3156399"/>
    <lineage>
        <taxon>Bacteria</taxon>
        <taxon>Bacillati</taxon>
        <taxon>Actinomycetota</taxon>
        <taxon>Actinomycetes</taxon>
        <taxon>Micrococcales</taxon>
        <taxon>Microbacteriaceae</taxon>
        <taxon>Agromyces</taxon>
    </lineage>
</organism>
<accession>A0AAU7W5J8</accession>
<evidence type="ECO:0000256" key="1">
    <source>
        <dbReference type="SAM" id="MobiDB-lite"/>
    </source>
</evidence>
<dbReference type="AlphaFoldDB" id="A0AAU7W5J8"/>
<feature type="region of interest" description="Disordered" evidence="1">
    <location>
        <begin position="1"/>
        <end position="24"/>
    </location>
</feature>
<feature type="transmembrane region" description="Helical" evidence="2">
    <location>
        <begin position="82"/>
        <end position="115"/>
    </location>
</feature>
<proteinExistence type="predicted"/>
<keyword evidence="2" id="KW-0812">Transmembrane</keyword>
<keyword evidence="2" id="KW-0472">Membrane</keyword>
<feature type="compositionally biased region" description="Polar residues" evidence="1">
    <location>
        <begin position="1"/>
        <end position="17"/>
    </location>
</feature>
<reference evidence="3" key="1">
    <citation type="submission" date="2024-05" db="EMBL/GenBank/DDBJ databases">
        <authorList>
            <person name="Yu L."/>
        </authorList>
    </citation>
    <scope>NUCLEOTIDE SEQUENCE</scope>
    <source>
        <strain evidence="3">G08B096</strain>
    </source>
</reference>
<dbReference type="RefSeq" id="WP_350347065.1">
    <property type="nucleotide sequence ID" value="NZ_CP158374.1"/>
</dbReference>
<keyword evidence="2" id="KW-1133">Transmembrane helix</keyword>
<gene>
    <name evidence="3" type="ORF">ABIQ69_10485</name>
</gene>